<protein>
    <submittedName>
        <fullName evidence="2">Uncharacterized protein</fullName>
    </submittedName>
</protein>
<evidence type="ECO:0000313" key="3">
    <source>
        <dbReference type="Proteomes" id="UP000595140"/>
    </source>
</evidence>
<dbReference type="AlphaFoldDB" id="A0A484L340"/>
<keyword evidence="1" id="KW-0812">Transmembrane</keyword>
<sequence length="106" mass="11551">MFGGVCRHSATSLVPDTAAAYIFYSLSLLPDGVNTTLYSVLAILFLAIGHASALALGIFIRRRAKSTSHPLDPHIRTPTKIYFIWIYGFCGRYDNCSPNGVEIGEA</sequence>
<name>A0A484L340_9ASTE</name>
<keyword evidence="3" id="KW-1185">Reference proteome</keyword>
<evidence type="ECO:0000313" key="2">
    <source>
        <dbReference type="EMBL" id="VFQ70710.1"/>
    </source>
</evidence>
<accession>A0A484L340</accession>
<keyword evidence="1" id="KW-0472">Membrane</keyword>
<gene>
    <name evidence="2" type="ORF">CCAM_LOCUS12486</name>
</gene>
<reference evidence="2 3" key="1">
    <citation type="submission" date="2018-04" db="EMBL/GenBank/DDBJ databases">
        <authorList>
            <person name="Vogel A."/>
        </authorList>
    </citation>
    <scope>NUCLEOTIDE SEQUENCE [LARGE SCALE GENOMIC DNA]</scope>
</reference>
<feature type="transmembrane region" description="Helical" evidence="1">
    <location>
        <begin position="37"/>
        <end position="60"/>
    </location>
</feature>
<keyword evidence="1" id="KW-1133">Transmembrane helix</keyword>
<dbReference type="Proteomes" id="UP000595140">
    <property type="component" value="Unassembled WGS sequence"/>
</dbReference>
<evidence type="ECO:0000256" key="1">
    <source>
        <dbReference type="SAM" id="Phobius"/>
    </source>
</evidence>
<dbReference type="EMBL" id="OOIL02000934">
    <property type="protein sequence ID" value="VFQ70710.1"/>
    <property type="molecule type" value="Genomic_DNA"/>
</dbReference>
<proteinExistence type="predicted"/>
<organism evidence="2 3">
    <name type="scientific">Cuscuta campestris</name>
    <dbReference type="NCBI Taxonomy" id="132261"/>
    <lineage>
        <taxon>Eukaryota</taxon>
        <taxon>Viridiplantae</taxon>
        <taxon>Streptophyta</taxon>
        <taxon>Embryophyta</taxon>
        <taxon>Tracheophyta</taxon>
        <taxon>Spermatophyta</taxon>
        <taxon>Magnoliopsida</taxon>
        <taxon>eudicotyledons</taxon>
        <taxon>Gunneridae</taxon>
        <taxon>Pentapetalae</taxon>
        <taxon>asterids</taxon>
        <taxon>lamiids</taxon>
        <taxon>Solanales</taxon>
        <taxon>Convolvulaceae</taxon>
        <taxon>Cuscuteae</taxon>
        <taxon>Cuscuta</taxon>
        <taxon>Cuscuta subgen. Grammica</taxon>
        <taxon>Cuscuta sect. Cleistogrammica</taxon>
    </lineage>
</organism>